<dbReference type="FunFam" id="3.40.20.10:FF:000004">
    <property type="entry name" value="Gelsolin"/>
    <property type="match status" value="1"/>
</dbReference>
<evidence type="ECO:0000256" key="11">
    <source>
        <dbReference type="ARBA" id="ARBA00022553"/>
    </source>
</evidence>
<dbReference type="Proteomes" id="UP001148018">
    <property type="component" value="Unassembled WGS sequence"/>
</dbReference>
<dbReference type="CDD" id="cd11291">
    <property type="entry name" value="gelsolin_S6_like"/>
    <property type="match status" value="1"/>
</dbReference>
<evidence type="ECO:0000256" key="12">
    <source>
        <dbReference type="ARBA" id="ARBA00022737"/>
    </source>
</evidence>
<evidence type="ECO:0000256" key="7">
    <source>
        <dbReference type="ARBA" id="ARBA00008418"/>
    </source>
</evidence>
<dbReference type="CDD" id="cd11290">
    <property type="entry name" value="gelsolin_S1_like"/>
    <property type="match status" value="1"/>
</dbReference>
<keyword evidence="11" id="KW-0597">Phosphoprotein</keyword>
<dbReference type="InterPro" id="IPR029006">
    <property type="entry name" value="ADF-H/Gelsolin-like_dom_sf"/>
</dbReference>
<evidence type="ECO:0000256" key="8">
    <source>
        <dbReference type="ARBA" id="ARBA00014288"/>
    </source>
</evidence>
<keyword evidence="16" id="KW-0009">Actin-binding</keyword>
<sequence>MVLHHKEFEKAGKASGLQIWRIESMELAPVPERLHGNFFTGDAYVILRTTVQKNHSFYDLHYWLGKECTQDESTAAAIFTVHLDDFLGGRPVQYRELQGVESTAFTSLFKGGITYKTGGVLTGFHHVVTNDLSAQRLFHIKGRRVVRATEVPLSWSHFNKGDCFIVDLGAVIYQWCGSMCNKFERLKATQVATGIRDNERNGRAKLEVVEEGSEPPHLIEVLGSKPELPEEDGDEDTVADMANRKIAKLYMVSDASGDMKVSLVSEDSPFRQDQLLSQECFILDNGKNKKIFVWKGHDANPSERREAMKTAEGFIKQMGYDPNTQIQVLPEGGETPIFRQFFLGWREKDQSEGFGKVYVTNRIAKIQQTNFDASKLHTSAHMAAQYNMVDDGSGDTQIWRVESSGRVPVDRDTYGQFYGGDCYIILYTYKKGQIIYMWQGASSTLDELTASAYLTVDLDRTLGGNAVQVRVSQGKEPPHLLSVFGSKPLIVFQSGTSRRGGQATPPATRLFQVRRNLSTITRIAEVDAKASSLNANDAFLLMMPGGRGYLWVGKGASGEEETGAEYISQKMVCKSKRIVEGEEPADFWAALGGKSVYQTSEKLESQSISHPTRLFGCSNKTGRFIIEEVPGEFTQEDLAEDDVMLLDVWDQVFVWIGKDANDLERTESVKSAKQYIETDPGGRDQRTPVVIMKQGHEPATFTGWFLAWDPSRATSLETSLTSLKL</sequence>
<evidence type="ECO:0000256" key="5">
    <source>
        <dbReference type="ARBA" id="ARBA00004466"/>
    </source>
</evidence>
<dbReference type="GO" id="GO:0051014">
    <property type="term" value="P:actin filament severing"/>
    <property type="evidence" value="ECO:0007669"/>
    <property type="project" value="TreeGrafter"/>
</dbReference>
<dbReference type="FunFam" id="3.40.20.10:FF:000040">
    <property type="entry name" value="macrophage-capping protein-like isoform X1"/>
    <property type="match status" value="1"/>
</dbReference>
<keyword evidence="12" id="KW-0677">Repeat</keyword>
<evidence type="ECO:0000256" key="4">
    <source>
        <dbReference type="ARBA" id="ARBA00004245"/>
    </source>
</evidence>
<dbReference type="Pfam" id="PF00626">
    <property type="entry name" value="Gelsolin"/>
    <property type="match status" value="6"/>
</dbReference>
<keyword evidence="15" id="KW-0007">Acetylation</keyword>
<protein>
    <recommendedName>
        <fullName evidence="22">Macrophage-capping protein</fullName>
    </recommendedName>
    <alternativeName>
        <fullName evidence="23">Actin regulatory protein CAP-G</fullName>
    </alternativeName>
    <alternativeName>
        <fullName evidence="20">Adseverin</fullName>
    </alternativeName>
    <alternativeName>
        <fullName evidence="8">Scinderin</fullName>
    </alternativeName>
</protein>
<dbReference type="CDD" id="cd11288">
    <property type="entry name" value="gelsolin_S5_like"/>
    <property type="match status" value="1"/>
</dbReference>
<dbReference type="GO" id="GO:0008154">
    <property type="term" value="P:actin polymerization or depolymerization"/>
    <property type="evidence" value="ECO:0007669"/>
    <property type="project" value="TreeGrafter"/>
</dbReference>
<dbReference type="InterPro" id="IPR007122">
    <property type="entry name" value="Villin/Gelsolin"/>
</dbReference>
<keyword evidence="17" id="KW-0206">Cytoskeleton</keyword>
<keyword evidence="14" id="KW-0965">Cell junction</keyword>
<evidence type="ECO:0000313" key="26">
    <source>
        <dbReference type="Proteomes" id="UP001148018"/>
    </source>
</evidence>
<evidence type="ECO:0000256" key="3">
    <source>
        <dbReference type="ARBA" id="ARBA00004223"/>
    </source>
</evidence>
<keyword evidence="18" id="KW-0539">Nucleus</keyword>
<evidence type="ECO:0000256" key="2">
    <source>
        <dbReference type="ARBA" id="ARBA00004188"/>
    </source>
</evidence>
<dbReference type="EMBL" id="JANIIK010000039">
    <property type="protein sequence ID" value="KAJ3609633.1"/>
    <property type="molecule type" value="Genomic_DNA"/>
</dbReference>
<evidence type="ECO:0000256" key="10">
    <source>
        <dbReference type="ARBA" id="ARBA00022490"/>
    </source>
</evidence>
<keyword evidence="9" id="KW-0117">Actin capping</keyword>
<dbReference type="AlphaFoldDB" id="A0A9Q0EQ88"/>
<dbReference type="CDD" id="cd11292">
    <property type="entry name" value="gelsolin_S3_like"/>
    <property type="match status" value="1"/>
</dbReference>
<evidence type="ECO:0000256" key="22">
    <source>
        <dbReference type="ARBA" id="ARBA00074322"/>
    </source>
</evidence>
<dbReference type="GO" id="GO:0002102">
    <property type="term" value="C:podosome"/>
    <property type="evidence" value="ECO:0007669"/>
    <property type="project" value="UniProtKB-SubCell"/>
</dbReference>
<evidence type="ECO:0000259" key="24">
    <source>
        <dbReference type="Pfam" id="PF00626"/>
    </source>
</evidence>
<dbReference type="SUPFAM" id="SSF82754">
    <property type="entry name" value="C-terminal, gelsolin-like domain of Sec23/24"/>
    <property type="match status" value="1"/>
</dbReference>
<dbReference type="GO" id="GO:0030027">
    <property type="term" value="C:lamellipodium"/>
    <property type="evidence" value="ECO:0007669"/>
    <property type="project" value="UniProtKB-SubCell"/>
</dbReference>
<evidence type="ECO:0000256" key="1">
    <source>
        <dbReference type="ARBA" id="ARBA00004123"/>
    </source>
</evidence>
<dbReference type="FunFam" id="3.40.20.10:FF:000001">
    <property type="entry name" value="Gelsolin"/>
    <property type="match status" value="1"/>
</dbReference>
<keyword evidence="13" id="KW-0106">Calcium</keyword>
<feature type="domain" description="Gelsolin-like" evidence="24">
    <location>
        <begin position="268"/>
        <end position="339"/>
    </location>
</feature>
<accession>A0A9Q0EQ88</accession>
<dbReference type="SMART" id="SM00262">
    <property type="entry name" value="GEL"/>
    <property type="match status" value="6"/>
</dbReference>
<keyword evidence="19" id="KW-0966">Cell projection</keyword>
<evidence type="ECO:0000256" key="14">
    <source>
        <dbReference type="ARBA" id="ARBA00022949"/>
    </source>
</evidence>
<dbReference type="GO" id="GO:0005546">
    <property type="term" value="F:phosphatidylinositol-4,5-bisphosphate binding"/>
    <property type="evidence" value="ECO:0007669"/>
    <property type="project" value="TreeGrafter"/>
</dbReference>
<dbReference type="CDD" id="cd11293">
    <property type="entry name" value="gelsolin_S4_like"/>
    <property type="match status" value="1"/>
</dbReference>
<dbReference type="GO" id="GO:0001726">
    <property type="term" value="C:ruffle"/>
    <property type="evidence" value="ECO:0007669"/>
    <property type="project" value="UniProtKB-SubCell"/>
</dbReference>
<evidence type="ECO:0000256" key="18">
    <source>
        <dbReference type="ARBA" id="ARBA00023242"/>
    </source>
</evidence>
<feature type="domain" description="Gelsolin-like" evidence="24">
    <location>
        <begin position="406"/>
        <end position="481"/>
    </location>
</feature>
<evidence type="ECO:0000256" key="13">
    <source>
        <dbReference type="ARBA" id="ARBA00022837"/>
    </source>
</evidence>
<comment type="caution">
    <text evidence="25">The sequence shown here is derived from an EMBL/GenBank/DDBJ whole genome shotgun (WGS) entry which is preliminary data.</text>
</comment>
<name>A0A9Q0EQ88_9TELE</name>
<evidence type="ECO:0000256" key="17">
    <source>
        <dbReference type="ARBA" id="ARBA00023212"/>
    </source>
</evidence>
<feature type="domain" description="Gelsolin-like" evidence="24">
    <location>
        <begin position="626"/>
        <end position="701"/>
    </location>
</feature>
<evidence type="ECO:0000256" key="23">
    <source>
        <dbReference type="ARBA" id="ARBA00077132"/>
    </source>
</evidence>
<reference evidence="25" key="1">
    <citation type="submission" date="2022-07" db="EMBL/GenBank/DDBJ databases">
        <title>Chromosome-level genome of Muraenolepis orangiensis.</title>
        <authorList>
            <person name="Kim J."/>
        </authorList>
    </citation>
    <scope>NUCLEOTIDE SEQUENCE</scope>
    <source>
        <strain evidence="25">KU_S4_2022</strain>
        <tissue evidence="25">Muscle</tissue>
    </source>
</reference>
<evidence type="ECO:0000256" key="21">
    <source>
        <dbReference type="ARBA" id="ARBA00063813"/>
    </source>
</evidence>
<dbReference type="InterPro" id="IPR036180">
    <property type="entry name" value="Gelsolin-like_dom_sf"/>
</dbReference>
<feature type="domain" description="Gelsolin-like" evidence="24">
    <location>
        <begin position="145"/>
        <end position="219"/>
    </location>
</feature>
<dbReference type="InterPro" id="IPR007123">
    <property type="entry name" value="Gelsolin-like_dom"/>
</dbReference>
<dbReference type="FunFam" id="3.40.20.10:FF:000037">
    <property type="entry name" value="macrophage-capping protein-like isoform X2"/>
    <property type="match status" value="1"/>
</dbReference>
<evidence type="ECO:0000256" key="16">
    <source>
        <dbReference type="ARBA" id="ARBA00023203"/>
    </source>
</evidence>
<dbReference type="GO" id="GO:0007417">
    <property type="term" value="P:central nervous system development"/>
    <property type="evidence" value="ECO:0007669"/>
    <property type="project" value="TreeGrafter"/>
</dbReference>
<dbReference type="CDD" id="cd11289">
    <property type="entry name" value="gelsolin_S2_like"/>
    <property type="match status" value="1"/>
</dbReference>
<evidence type="ECO:0000256" key="19">
    <source>
        <dbReference type="ARBA" id="ARBA00023273"/>
    </source>
</evidence>
<proteinExistence type="inferred from homology"/>
<feature type="domain" description="Gelsolin-like" evidence="24">
    <location>
        <begin position="26"/>
        <end position="105"/>
    </location>
</feature>
<gene>
    <name evidence="25" type="ORF">NHX12_024152</name>
</gene>
<evidence type="ECO:0000256" key="6">
    <source>
        <dbReference type="ARBA" id="ARBA00004510"/>
    </source>
</evidence>
<dbReference type="Gene3D" id="3.40.20.10">
    <property type="entry name" value="Severin"/>
    <property type="match status" value="6"/>
</dbReference>
<dbReference type="GO" id="GO:0030031">
    <property type="term" value="P:cell projection assembly"/>
    <property type="evidence" value="ECO:0007669"/>
    <property type="project" value="TreeGrafter"/>
</dbReference>
<dbReference type="PANTHER" id="PTHR11977">
    <property type="entry name" value="VILLIN"/>
    <property type="match status" value="1"/>
</dbReference>
<dbReference type="PRINTS" id="PR00597">
    <property type="entry name" value="GELSOLIN"/>
</dbReference>
<dbReference type="SUPFAM" id="SSF55753">
    <property type="entry name" value="Actin depolymerizing proteins"/>
    <property type="match status" value="5"/>
</dbReference>
<keyword evidence="10" id="KW-0963">Cytoplasm</keyword>
<evidence type="ECO:0000256" key="15">
    <source>
        <dbReference type="ARBA" id="ARBA00022990"/>
    </source>
</evidence>
<dbReference type="GO" id="GO:0051016">
    <property type="term" value="P:barbed-end actin filament capping"/>
    <property type="evidence" value="ECO:0007669"/>
    <property type="project" value="TreeGrafter"/>
</dbReference>
<dbReference type="GO" id="GO:0005634">
    <property type="term" value="C:nucleus"/>
    <property type="evidence" value="ECO:0007669"/>
    <property type="project" value="UniProtKB-SubCell"/>
</dbReference>
<keyword evidence="26" id="KW-1185">Reference proteome</keyword>
<comment type="similarity">
    <text evidence="7">Belongs to the villin/gelsolin family.</text>
</comment>
<dbReference type="FunFam" id="3.40.20.10:FF:000002">
    <property type="entry name" value="Gelsolin"/>
    <property type="match status" value="1"/>
</dbReference>
<evidence type="ECO:0000256" key="20">
    <source>
        <dbReference type="ARBA" id="ARBA00030694"/>
    </source>
</evidence>
<feature type="domain" description="Gelsolin-like" evidence="24">
    <location>
        <begin position="524"/>
        <end position="568"/>
    </location>
</feature>
<dbReference type="GO" id="GO:0042470">
    <property type="term" value="C:melanosome"/>
    <property type="evidence" value="ECO:0007669"/>
    <property type="project" value="UniProtKB-SubCell"/>
</dbReference>
<evidence type="ECO:0000313" key="25">
    <source>
        <dbReference type="EMBL" id="KAJ3609633.1"/>
    </source>
</evidence>
<comment type="subunit">
    <text evidence="21">Interacts with NUP62. Interacts with NUTF2 and RAN; involved in CAPG nuclear import.</text>
</comment>
<dbReference type="GO" id="GO:0051015">
    <property type="term" value="F:actin filament binding"/>
    <property type="evidence" value="ECO:0007669"/>
    <property type="project" value="InterPro"/>
</dbReference>
<organism evidence="25 26">
    <name type="scientific">Muraenolepis orangiensis</name>
    <name type="common">Patagonian moray cod</name>
    <dbReference type="NCBI Taxonomy" id="630683"/>
    <lineage>
        <taxon>Eukaryota</taxon>
        <taxon>Metazoa</taxon>
        <taxon>Chordata</taxon>
        <taxon>Craniata</taxon>
        <taxon>Vertebrata</taxon>
        <taxon>Euteleostomi</taxon>
        <taxon>Actinopterygii</taxon>
        <taxon>Neopterygii</taxon>
        <taxon>Teleostei</taxon>
        <taxon>Neoteleostei</taxon>
        <taxon>Acanthomorphata</taxon>
        <taxon>Zeiogadaria</taxon>
        <taxon>Gadariae</taxon>
        <taxon>Gadiformes</taxon>
        <taxon>Muraenolepidoidei</taxon>
        <taxon>Muraenolepididae</taxon>
        <taxon>Muraenolepis</taxon>
    </lineage>
</organism>
<comment type="subcellular location">
    <subcellularLocation>
        <location evidence="6">Cell projection</location>
        <location evidence="6">Lamellipodium</location>
    </subcellularLocation>
    <subcellularLocation>
        <location evidence="2">Cell projection</location>
        <location evidence="2">Podosome</location>
    </subcellularLocation>
    <subcellularLocation>
        <location evidence="5">Cell projection</location>
        <location evidence="5">Ruffle</location>
    </subcellularLocation>
    <subcellularLocation>
        <location evidence="4">Cytoplasm</location>
        <location evidence="4">Cytoskeleton</location>
    </subcellularLocation>
    <subcellularLocation>
        <location evidence="3">Melanosome</location>
    </subcellularLocation>
    <subcellularLocation>
        <location evidence="1">Nucleus</location>
    </subcellularLocation>
</comment>
<dbReference type="PANTHER" id="PTHR11977:SF78">
    <property type="entry name" value="SCINDERIN"/>
    <property type="match status" value="1"/>
</dbReference>
<dbReference type="OrthoDB" id="6375767at2759"/>
<dbReference type="FunFam" id="3.40.20.10:FF:000005">
    <property type="entry name" value="Gelsolin"/>
    <property type="match status" value="1"/>
</dbReference>
<evidence type="ECO:0000256" key="9">
    <source>
        <dbReference type="ARBA" id="ARBA00022467"/>
    </source>
</evidence>